<sequence length="179" mass="20392">MRGRAIVKHEERAPREASARGTPKATPSRHLHTGDVRRSCSRVRRGFEAPVVITIITKWFTMLLLSKLRSRTEVCQDLPRCRSTDKHNAVSYGKVRTWKTRTSHLSDLWSREAPVKNTCPREDCAANFLTHVMADLFIEGHIKTYDKGSVRPVIWKICVSEPRADSPVLERNVEMSGEA</sequence>
<keyword evidence="3" id="KW-1185">Reference proteome</keyword>
<name>A0A5B7CGZ3_PORTR</name>
<evidence type="ECO:0000313" key="3">
    <source>
        <dbReference type="Proteomes" id="UP000324222"/>
    </source>
</evidence>
<evidence type="ECO:0000256" key="1">
    <source>
        <dbReference type="SAM" id="MobiDB-lite"/>
    </source>
</evidence>
<dbReference type="AlphaFoldDB" id="A0A5B7CGZ3"/>
<reference evidence="2 3" key="1">
    <citation type="submission" date="2019-05" db="EMBL/GenBank/DDBJ databases">
        <title>Another draft genome of Portunus trituberculatus and its Hox gene families provides insights of decapod evolution.</title>
        <authorList>
            <person name="Jeong J.-H."/>
            <person name="Song I."/>
            <person name="Kim S."/>
            <person name="Choi T."/>
            <person name="Kim D."/>
            <person name="Ryu S."/>
            <person name="Kim W."/>
        </authorList>
    </citation>
    <scope>NUCLEOTIDE SEQUENCE [LARGE SCALE GENOMIC DNA]</scope>
    <source>
        <tissue evidence="2">Muscle</tissue>
    </source>
</reference>
<protein>
    <submittedName>
        <fullName evidence="2">Uncharacterized protein</fullName>
    </submittedName>
</protein>
<accession>A0A5B7CGZ3</accession>
<feature type="region of interest" description="Disordered" evidence="1">
    <location>
        <begin position="1"/>
        <end position="35"/>
    </location>
</feature>
<dbReference type="EMBL" id="VSRR010000015">
    <property type="protein sequence ID" value="MPC08024.1"/>
    <property type="molecule type" value="Genomic_DNA"/>
</dbReference>
<evidence type="ECO:0000313" key="2">
    <source>
        <dbReference type="EMBL" id="MPC08024.1"/>
    </source>
</evidence>
<dbReference type="Proteomes" id="UP000324222">
    <property type="component" value="Unassembled WGS sequence"/>
</dbReference>
<organism evidence="2 3">
    <name type="scientific">Portunus trituberculatus</name>
    <name type="common">Swimming crab</name>
    <name type="synonym">Neptunus trituberculatus</name>
    <dbReference type="NCBI Taxonomy" id="210409"/>
    <lineage>
        <taxon>Eukaryota</taxon>
        <taxon>Metazoa</taxon>
        <taxon>Ecdysozoa</taxon>
        <taxon>Arthropoda</taxon>
        <taxon>Crustacea</taxon>
        <taxon>Multicrustacea</taxon>
        <taxon>Malacostraca</taxon>
        <taxon>Eumalacostraca</taxon>
        <taxon>Eucarida</taxon>
        <taxon>Decapoda</taxon>
        <taxon>Pleocyemata</taxon>
        <taxon>Brachyura</taxon>
        <taxon>Eubrachyura</taxon>
        <taxon>Portunoidea</taxon>
        <taxon>Portunidae</taxon>
        <taxon>Portuninae</taxon>
        <taxon>Portunus</taxon>
    </lineage>
</organism>
<gene>
    <name evidence="2" type="ORF">E2C01_000593</name>
</gene>
<feature type="compositionally biased region" description="Basic and acidic residues" evidence="1">
    <location>
        <begin position="7"/>
        <end position="18"/>
    </location>
</feature>
<comment type="caution">
    <text evidence="2">The sequence shown here is derived from an EMBL/GenBank/DDBJ whole genome shotgun (WGS) entry which is preliminary data.</text>
</comment>
<proteinExistence type="predicted"/>